<reference evidence="3" key="1">
    <citation type="submission" date="2021-01" db="EMBL/GenBank/DDBJ databases">
        <title>Fulvivirga kasyanovii gen. nov., sp nov., a novel member of the phylum Bacteroidetes isolated from seawater in a mussel farm.</title>
        <authorList>
            <person name="Zhao L.-H."/>
            <person name="Wang Z.-J."/>
        </authorList>
    </citation>
    <scope>NUCLEOTIDE SEQUENCE</scope>
    <source>
        <strain evidence="3">29W222</strain>
    </source>
</reference>
<evidence type="ECO:0000259" key="2">
    <source>
        <dbReference type="Pfam" id="PF06580"/>
    </source>
</evidence>
<dbReference type="PANTHER" id="PTHR34220">
    <property type="entry name" value="SENSOR HISTIDINE KINASE YPDA"/>
    <property type="match status" value="1"/>
</dbReference>
<keyword evidence="3" id="KW-0418">Kinase</keyword>
<dbReference type="EMBL" id="JAEUGD010000023">
    <property type="protein sequence ID" value="MBL6446065.1"/>
    <property type="molecule type" value="Genomic_DNA"/>
</dbReference>
<dbReference type="InterPro" id="IPR050640">
    <property type="entry name" value="Bact_2-comp_sensor_kinase"/>
</dbReference>
<keyword evidence="1" id="KW-0472">Membrane</keyword>
<gene>
    <name evidence="3" type="ORF">JMN32_07090</name>
</gene>
<feature type="transmembrane region" description="Helical" evidence="1">
    <location>
        <begin position="12"/>
        <end position="32"/>
    </location>
</feature>
<keyword evidence="4" id="KW-1185">Reference proteome</keyword>
<proteinExistence type="predicted"/>
<dbReference type="Gene3D" id="3.30.565.10">
    <property type="entry name" value="Histidine kinase-like ATPase, C-terminal domain"/>
    <property type="match status" value="1"/>
</dbReference>
<evidence type="ECO:0000313" key="3">
    <source>
        <dbReference type="EMBL" id="MBL6446065.1"/>
    </source>
</evidence>
<dbReference type="SUPFAM" id="SSF55874">
    <property type="entry name" value="ATPase domain of HSP90 chaperone/DNA topoisomerase II/histidine kinase"/>
    <property type="match status" value="1"/>
</dbReference>
<keyword evidence="1" id="KW-0812">Transmembrane</keyword>
<evidence type="ECO:0000256" key="1">
    <source>
        <dbReference type="SAM" id="Phobius"/>
    </source>
</evidence>
<comment type="caution">
    <text evidence="3">The sequence shown here is derived from an EMBL/GenBank/DDBJ whole genome shotgun (WGS) entry which is preliminary data.</text>
</comment>
<feature type="transmembrane region" description="Helical" evidence="1">
    <location>
        <begin position="115"/>
        <end position="136"/>
    </location>
</feature>
<dbReference type="PANTHER" id="PTHR34220:SF7">
    <property type="entry name" value="SENSOR HISTIDINE KINASE YPDA"/>
    <property type="match status" value="1"/>
</dbReference>
<feature type="transmembrane region" description="Helical" evidence="1">
    <location>
        <begin position="38"/>
        <end position="60"/>
    </location>
</feature>
<dbReference type="InterPro" id="IPR036890">
    <property type="entry name" value="HATPase_C_sf"/>
</dbReference>
<dbReference type="InterPro" id="IPR010559">
    <property type="entry name" value="Sig_transdc_His_kin_internal"/>
</dbReference>
<dbReference type="GO" id="GO:0016020">
    <property type="term" value="C:membrane"/>
    <property type="evidence" value="ECO:0007669"/>
    <property type="project" value="InterPro"/>
</dbReference>
<accession>A0A937FU35</accession>
<name>A0A937FU35_9BACT</name>
<keyword evidence="3" id="KW-0808">Transferase</keyword>
<dbReference type="Proteomes" id="UP000614216">
    <property type="component" value="Unassembled WGS sequence"/>
</dbReference>
<feature type="transmembrane region" description="Helical" evidence="1">
    <location>
        <begin position="72"/>
        <end position="95"/>
    </location>
</feature>
<dbReference type="RefSeq" id="WP_202855613.1">
    <property type="nucleotide sequence ID" value="NZ_JAEUGD010000023.1"/>
</dbReference>
<dbReference type="GO" id="GO:0000155">
    <property type="term" value="F:phosphorelay sensor kinase activity"/>
    <property type="evidence" value="ECO:0007669"/>
    <property type="project" value="InterPro"/>
</dbReference>
<protein>
    <submittedName>
        <fullName evidence="3">Histidine kinase</fullName>
    </submittedName>
</protein>
<evidence type="ECO:0000313" key="4">
    <source>
        <dbReference type="Proteomes" id="UP000614216"/>
    </source>
</evidence>
<sequence>MKHPLAGKAIIFYVTAWVAVIAAHAVFLYSSYGFPLSISLADAAISNVILAGIGLSYWYVVQYVSPEGQGVFGVVISHVLGVTVSALLVVYGANVALSGFFSTNANYLTLVTESFVWRIIVDIFYLTLIVMVYYLLRYNSNLLQKEQEEIQLQGMLRHSELEMLKFQINPHFIFNSLNSVSSLTITDPDKARDMVIKLSDFLRSSLGSQSPEKHLLKDELAQMQLYLDIEKVRFGERLSAVHEIDPACANMTLPNMILQPIYENAIKYGIYEQLEEVEISTVCKCEDGNLKISVSNNYDSEGVPQKGKGIGLKNVSNRLELTYGILGLMTIEKSKTIFTVHLLIPQTSDK</sequence>
<keyword evidence="1" id="KW-1133">Transmembrane helix</keyword>
<dbReference type="AlphaFoldDB" id="A0A937FU35"/>
<organism evidence="3 4">
    <name type="scientific">Fulvivirga marina</name>
    <dbReference type="NCBI Taxonomy" id="2494733"/>
    <lineage>
        <taxon>Bacteria</taxon>
        <taxon>Pseudomonadati</taxon>
        <taxon>Bacteroidota</taxon>
        <taxon>Cytophagia</taxon>
        <taxon>Cytophagales</taxon>
        <taxon>Fulvivirgaceae</taxon>
        <taxon>Fulvivirga</taxon>
    </lineage>
</organism>
<feature type="domain" description="Signal transduction histidine kinase internal region" evidence="2">
    <location>
        <begin position="159"/>
        <end position="238"/>
    </location>
</feature>
<dbReference type="Pfam" id="PF06580">
    <property type="entry name" value="His_kinase"/>
    <property type="match status" value="1"/>
</dbReference>